<dbReference type="OrthoDB" id="5297222at2"/>
<organism evidence="3 4">
    <name type="scientific">Bdellovibrio bacteriovorus</name>
    <dbReference type="NCBI Taxonomy" id="959"/>
    <lineage>
        <taxon>Bacteria</taxon>
        <taxon>Pseudomonadati</taxon>
        <taxon>Bdellovibrionota</taxon>
        <taxon>Bdellovibrionia</taxon>
        <taxon>Bdellovibrionales</taxon>
        <taxon>Pseudobdellovibrionaceae</taxon>
        <taxon>Bdellovibrio</taxon>
    </lineage>
</organism>
<dbReference type="SUPFAM" id="SSF101874">
    <property type="entry name" value="YceI-like"/>
    <property type="match status" value="1"/>
</dbReference>
<dbReference type="Gene3D" id="2.40.128.110">
    <property type="entry name" value="Lipid/polyisoprenoid-binding, YceI-like"/>
    <property type="match status" value="1"/>
</dbReference>
<evidence type="ECO:0000259" key="2">
    <source>
        <dbReference type="SMART" id="SM00867"/>
    </source>
</evidence>
<evidence type="ECO:0000256" key="1">
    <source>
        <dbReference type="SAM" id="SignalP"/>
    </source>
</evidence>
<accession>A0A150WKD3</accession>
<dbReference type="AlphaFoldDB" id="A0A150WKD3"/>
<dbReference type="PANTHER" id="PTHR34406">
    <property type="entry name" value="PROTEIN YCEI"/>
    <property type="match status" value="1"/>
</dbReference>
<feature type="domain" description="Lipid/polyisoprenoid-binding YceI-like" evidence="2">
    <location>
        <begin position="26"/>
        <end position="192"/>
    </location>
</feature>
<proteinExistence type="predicted"/>
<feature type="signal peptide" evidence="1">
    <location>
        <begin position="1"/>
        <end position="19"/>
    </location>
</feature>
<dbReference type="InterPro" id="IPR007372">
    <property type="entry name" value="Lipid/polyisoprenoid-bd_YceI"/>
</dbReference>
<reference evidence="3 4" key="1">
    <citation type="submission" date="2016-03" db="EMBL/GenBank/DDBJ databases">
        <authorList>
            <person name="Ploux O."/>
        </authorList>
    </citation>
    <scope>NUCLEOTIDE SEQUENCE [LARGE SCALE GENOMIC DNA]</scope>
    <source>
        <strain evidence="3 4">BER2</strain>
    </source>
</reference>
<dbReference type="PANTHER" id="PTHR34406:SF1">
    <property type="entry name" value="PROTEIN YCEI"/>
    <property type="match status" value="1"/>
</dbReference>
<comment type="caution">
    <text evidence="3">The sequence shown here is derived from an EMBL/GenBank/DDBJ whole genome shotgun (WGS) entry which is preliminary data.</text>
</comment>
<dbReference type="SMART" id="SM00867">
    <property type="entry name" value="YceI"/>
    <property type="match status" value="1"/>
</dbReference>
<evidence type="ECO:0000313" key="3">
    <source>
        <dbReference type="EMBL" id="KYG64459.1"/>
    </source>
</evidence>
<dbReference type="RefSeq" id="WP_063243444.1">
    <property type="nucleotide sequence ID" value="NZ_CP168967.1"/>
</dbReference>
<dbReference type="InterPro" id="IPR036761">
    <property type="entry name" value="TTHA0802/YceI-like_sf"/>
</dbReference>
<dbReference type="EMBL" id="LUKF01000012">
    <property type="protein sequence ID" value="KYG64459.1"/>
    <property type="molecule type" value="Genomic_DNA"/>
</dbReference>
<sequence>MKKLVLSALMTVISASAFAKSIPAGTYTIDTAHSKVGFEIPHLVIATVEGRFTGFDGAIVIDPKLEKSKANLNVDVATINTDNKDRDDHLKSPDFFDVAKNPKMTFVTKKVIGTADKLKLVGDLTLKGKTKEVTLDVKYLGDVNDPFGNHKVAFSASGLINRKDFGLTWSKAVEAGPVVGDEVTLIIKIEANKPIEKKG</sequence>
<name>A0A150WKD3_BDEBC</name>
<keyword evidence="1" id="KW-0732">Signal</keyword>
<evidence type="ECO:0000313" key="4">
    <source>
        <dbReference type="Proteomes" id="UP000075391"/>
    </source>
</evidence>
<dbReference type="Pfam" id="PF04264">
    <property type="entry name" value="YceI"/>
    <property type="match status" value="1"/>
</dbReference>
<feature type="chain" id="PRO_5007573137" description="Lipid/polyisoprenoid-binding YceI-like domain-containing protein" evidence="1">
    <location>
        <begin position="20"/>
        <end position="199"/>
    </location>
</feature>
<protein>
    <recommendedName>
        <fullName evidence="2">Lipid/polyisoprenoid-binding YceI-like domain-containing protein</fullName>
    </recommendedName>
</protein>
<gene>
    <name evidence="3" type="ORF">AZI85_03300</name>
</gene>
<dbReference type="Proteomes" id="UP000075391">
    <property type="component" value="Unassembled WGS sequence"/>
</dbReference>